<name>A0A6P1GA69_9RICK</name>
<accession>A0A6P1GA69</accession>
<dbReference type="RefSeq" id="WP_160095461.1">
    <property type="nucleotide sequence ID" value="NZ_CP047224.1"/>
</dbReference>
<evidence type="ECO:0000256" key="1">
    <source>
        <dbReference type="SAM" id="MobiDB-lite"/>
    </source>
</evidence>
<proteinExistence type="predicted"/>
<keyword evidence="2" id="KW-0472">Membrane</keyword>
<keyword evidence="4" id="KW-1185">Reference proteome</keyword>
<protein>
    <submittedName>
        <fullName evidence="3">Uncharacterized protein</fullName>
    </submittedName>
</protein>
<gene>
    <name evidence="3" type="ORF">GP480_02130</name>
</gene>
<organism evidence="3 4">
    <name type="scientific">Neorickettsia findlayensis</name>
    <dbReference type="NCBI Taxonomy" id="2686014"/>
    <lineage>
        <taxon>Bacteria</taxon>
        <taxon>Pseudomonadati</taxon>
        <taxon>Pseudomonadota</taxon>
        <taxon>Alphaproteobacteria</taxon>
        <taxon>Rickettsiales</taxon>
        <taxon>Anaplasmataceae</taxon>
        <taxon>Neorickettsia</taxon>
    </lineage>
</organism>
<evidence type="ECO:0000313" key="4">
    <source>
        <dbReference type="Proteomes" id="UP000464912"/>
    </source>
</evidence>
<reference evidence="3 4" key="1">
    <citation type="journal article" date="2020" name="MBio">
        <title>Erratum for Teymournejad et al., 'Isolation and Molecular Analysis of a Novel Neorickettsia Species That Causes Potomac Horse Fever'.</title>
        <authorList>
            <person name="Teymournejad O."/>
            <person name="Lin M."/>
            <person name="Bekebrede H."/>
            <person name="Kamr A."/>
            <person name="Toribio R.E."/>
            <person name="Arroyo L.G."/>
            <person name="Baird J.D."/>
            <person name="Rikihisa Y."/>
        </authorList>
    </citation>
    <scope>NUCLEOTIDE SEQUENCE [LARGE SCALE GENOMIC DNA]</scope>
    <source>
        <strain evidence="3 4">Fin17</strain>
    </source>
</reference>
<dbReference type="Proteomes" id="UP000464912">
    <property type="component" value="Chromosome"/>
</dbReference>
<keyword evidence="2" id="KW-1133">Transmembrane helix</keyword>
<evidence type="ECO:0000313" key="3">
    <source>
        <dbReference type="EMBL" id="QHD65245.1"/>
    </source>
</evidence>
<feature type="region of interest" description="Disordered" evidence="1">
    <location>
        <begin position="65"/>
        <end position="95"/>
    </location>
</feature>
<dbReference type="KEGG" id="nef:GP480_02130"/>
<sequence>MPNSFNNNRLSMSATKPYGEIAKAVPDSLEVAKLKNQDASSIESLFISSNLQELLDDLYAQQDVSTADNTPVNEEDISTPDDTLVNEGSTDTDKEPEMIVPLHDVQSVPSQEPHSYLSSLFYGTTQNASAALHKVLAYVQSSSYAFGYLMQGTSSALFSAGNYLYNSFAPSVNEGSTDTDEEPDLLISLDDIQSVPSQEPHSYLSSLFYGTTQNASAALHKVLAYVQSSSYAFGYLMQGTSSALFSAGNYLYNSFAPSVNEGSTDTDEEPDLLISLDDIQFVPSQEPHSYLSSLFYGTTQNASAALHKVLAYVQSSSYAFGYLMQGTSSALFSTGNYLYKSFTPSVNKGSIDTDEEPEIIVPLDDAQSVPSQDSRSYLSTIFHNMKNGVTKTGSRALSSTVRVALNGAFPESITTYKNVAQAAENANIMLQSIQILASRAGNTVPHVEDMLIHMEDTADNLSAAASAVFASFNGNSLYVSRIFSAFIELSDAIKSNDCRRTIRPLEDMLRQLKNLRAFCLLEADAQLVNDERLSYLTTLSQEVESVLFSVRKTPTIFRWKAYELYTDKFKLNKLREYFPLSNNIQEMVGYMHGVIPRFGTACVNTSNSANSISDISNNIKLFSLIGTIQVLPLAAFVLRCSVNHDNTVAYVTCAVLQSLAVIVIFAIIGRYFQEAKLFKTADNAHHVNNHVPVERVYGARTMMIAGFSALPIALATLGIYTADTVTTTKSHVALLSTLFVLSLALSIVLPIVYRVYPSYNQRETADPPTLDHAHKKPDSTRLPSEVEILANNNISVAAHVHR</sequence>
<dbReference type="EMBL" id="CP047224">
    <property type="protein sequence ID" value="QHD65245.1"/>
    <property type="molecule type" value="Genomic_DNA"/>
</dbReference>
<feature type="transmembrane region" description="Helical" evidence="2">
    <location>
        <begin position="702"/>
        <end position="720"/>
    </location>
</feature>
<dbReference type="AlphaFoldDB" id="A0A6P1GA69"/>
<evidence type="ECO:0000256" key="2">
    <source>
        <dbReference type="SAM" id="Phobius"/>
    </source>
</evidence>
<feature type="transmembrane region" description="Helical" evidence="2">
    <location>
        <begin position="648"/>
        <end position="669"/>
    </location>
</feature>
<reference evidence="3 4" key="2">
    <citation type="journal article" date="2020" name="MBio">
        <title>Isolation and Molecular Analysis of a Novel Neorickettsia Species That Causes Potomac Horse Fever.</title>
        <authorList>
            <person name="Teymournejad O."/>
            <person name="Lin M."/>
            <person name="Bekebrede H."/>
            <person name="Kamr A."/>
            <person name="Toribio R.E."/>
            <person name="Arroyo L.G."/>
            <person name="Baird J.D."/>
            <person name="Rikihisa Y."/>
        </authorList>
    </citation>
    <scope>NUCLEOTIDE SEQUENCE [LARGE SCALE GENOMIC DNA]</scope>
    <source>
        <strain evidence="3 4">Fin17</strain>
    </source>
</reference>
<keyword evidence="2" id="KW-0812">Transmembrane</keyword>
<feature type="transmembrane region" description="Helical" evidence="2">
    <location>
        <begin position="732"/>
        <end position="753"/>
    </location>
</feature>